<feature type="chain" id="PRO_5022693659" evidence="2">
    <location>
        <begin position="22"/>
        <end position="212"/>
    </location>
</feature>
<reference evidence="3 4" key="1">
    <citation type="submission" date="2019-02" db="EMBL/GenBank/DDBJ databases">
        <title>Deep-cultivation of Planctomycetes and their phenomic and genomic characterization uncovers novel biology.</title>
        <authorList>
            <person name="Wiegand S."/>
            <person name="Jogler M."/>
            <person name="Boedeker C."/>
            <person name="Pinto D."/>
            <person name="Vollmers J."/>
            <person name="Rivas-Marin E."/>
            <person name="Kohn T."/>
            <person name="Peeters S.H."/>
            <person name="Heuer A."/>
            <person name="Rast P."/>
            <person name="Oberbeckmann S."/>
            <person name="Bunk B."/>
            <person name="Jeske O."/>
            <person name="Meyerdierks A."/>
            <person name="Storesund J.E."/>
            <person name="Kallscheuer N."/>
            <person name="Luecker S."/>
            <person name="Lage O.M."/>
            <person name="Pohl T."/>
            <person name="Merkel B.J."/>
            <person name="Hornburger P."/>
            <person name="Mueller R.-W."/>
            <person name="Bruemmer F."/>
            <person name="Labrenz M."/>
            <person name="Spormann A.M."/>
            <person name="Op Den Camp H."/>
            <person name="Overmann J."/>
            <person name="Amann R."/>
            <person name="Jetten M.S.M."/>
            <person name="Mascher T."/>
            <person name="Medema M.H."/>
            <person name="Devos D.P."/>
            <person name="Kaster A.-K."/>
            <person name="Ovreas L."/>
            <person name="Rohde M."/>
            <person name="Galperin M.Y."/>
            <person name="Jogler C."/>
        </authorList>
    </citation>
    <scope>NUCLEOTIDE SEQUENCE [LARGE SCALE GENOMIC DNA]</scope>
    <source>
        <strain evidence="3 4">KOR34</strain>
    </source>
</reference>
<accession>A0A5C5VHW5</accession>
<name>A0A5C5VHW5_9BACT</name>
<dbReference type="EMBL" id="SIHJ01000001">
    <property type="protein sequence ID" value="TWT38176.1"/>
    <property type="molecule type" value="Genomic_DNA"/>
</dbReference>
<dbReference type="PROSITE" id="PS51257">
    <property type="entry name" value="PROKAR_LIPOPROTEIN"/>
    <property type="match status" value="1"/>
</dbReference>
<feature type="signal peptide" evidence="2">
    <location>
        <begin position="1"/>
        <end position="21"/>
    </location>
</feature>
<evidence type="ECO:0000313" key="4">
    <source>
        <dbReference type="Proteomes" id="UP000316714"/>
    </source>
</evidence>
<proteinExistence type="predicted"/>
<evidence type="ECO:0000256" key="2">
    <source>
        <dbReference type="SAM" id="SignalP"/>
    </source>
</evidence>
<keyword evidence="4" id="KW-1185">Reference proteome</keyword>
<dbReference type="Proteomes" id="UP000316714">
    <property type="component" value="Unassembled WGS sequence"/>
</dbReference>
<feature type="region of interest" description="Disordered" evidence="1">
    <location>
        <begin position="155"/>
        <end position="177"/>
    </location>
</feature>
<organism evidence="3 4">
    <name type="scientific">Posidoniimonas corsicana</name>
    <dbReference type="NCBI Taxonomy" id="1938618"/>
    <lineage>
        <taxon>Bacteria</taxon>
        <taxon>Pseudomonadati</taxon>
        <taxon>Planctomycetota</taxon>
        <taxon>Planctomycetia</taxon>
        <taxon>Pirellulales</taxon>
        <taxon>Lacipirellulaceae</taxon>
        <taxon>Posidoniimonas</taxon>
    </lineage>
</organism>
<evidence type="ECO:0000256" key="1">
    <source>
        <dbReference type="SAM" id="MobiDB-lite"/>
    </source>
</evidence>
<dbReference type="RefSeq" id="WP_146565510.1">
    <property type="nucleotide sequence ID" value="NZ_SIHJ01000001.1"/>
</dbReference>
<gene>
    <name evidence="3" type="ORF">KOR34_31440</name>
</gene>
<dbReference type="AlphaFoldDB" id="A0A5C5VHW5"/>
<evidence type="ECO:0000313" key="3">
    <source>
        <dbReference type="EMBL" id="TWT38176.1"/>
    </source>
</evidence>
<protein>
    <submittedName>
        <fullName evidence="3">Uncharacterized protein</fullName>
    </submittedName>
</protein>
<sequence length="212" mass="23233" precursor="true">MRARILVVSGALLASMAGCTAATFENLIGQPTAERASDGEPLDKQLEGAWIVLDKEQQPKQRLQVEYPGDGTLRVGESQWSAKEFSTRSQTLIITENDGQLFLHFDASLNADGQVASSPPKYLTFLLRFEPGGAKLFAARIDRLRDAVRSGELSGFEYGQPVGDDGQTPEGDGSVFIDSPSEQLAKEFAADRIDKWFNTAEPLQLKRVAKRD</sequence>
<keyword evidence="2" id="KW-0732">Signal</keyword>
<comment type="caution">
    <text evidence="3">The sequence shown here is derived from an EMBL/GenBank/DDBJ whole genome shotgun (WGS) entry which is preliminary data.</text>
</comment>